<sequence length="240" mass="27318">MDLRISQATSRVIFQETTIADYHQHWMIQFSRVYSDESEKQMRLKIFKKNLEFIENFNNKGNQSYKLGVNEFTDLTDEEFLATNTGRVGESKDWRKGGVVTPVKKQGGCVLYIVSNRGIASDQAYPYQVKDGACQSHVKPAMQIKEFNAVQQKNERALLEAVSRQAVSVGIAARKQFHPSGVYNAGDTGTLMNHAMTLYWRAKNSWGTTRGENGYIRLRRDVEWPQGMCGVAQYAFILLD</sequence>
<evidence type="ECO:0000259" key="7">
    <source>
        <dbReference type="SMART" id="SM00848"/>
    </source>
</evidence>
<accession>A0A397YIU6</accession>
<dbReference type="Pfam" id="PF08246">
    <property type="entry name" value="Inhibitor_I29"/>
    <property type="match status" value="1"/>
</dbReference>
<keyword evidence="3" id="KW-0378">Hydrolase</keyword>
<evidence type="ECO:0008006" key="10">
    <source>
        <dbReference type="Google" id="ProtNLM"/>
    </source>
</evidence>
<reference evidence="8 9" key="1">
    <citation type="submission" date="2018-06" db="EMBL/GenBank/DDBJ databases">
        <title>WGS assembly of Brassica rapa FPsc.</title>
        <authorList>
            <person name="Bowman J."/>
            <person name="Kohchi T."/>
            <person name="Yamato K."/>
            <person name="Jenkins J."/>
            <person name="Shu S."/>
            <person name="Ishizaki K."/>
            <person name="Yamaoka S."/>
            <person name="Nishihama R."/>
            <person name="Nakamura Y."/>
            <person name="Berger F."/>
            <person name="Adam C."/>
            <person name="Aki S."/>
            <person name="Althoff F."/>
            <person name="Araki T."/>
            <person name="Arteaga-Vazquez M."/>
            <person name="Balasubrmanian S."/>
            <person name="Bauer D."/>
            <person name="Boehm C."/>
            <person name="Briginshaw L."/>
            <person name="Caballero-Perez J."/>
            <person name="Catarino B."/>
            <person name="Chen F."/>
            <person name="Chiyoda S."/>
            <person name="Chovatia M."/>
            <person name="Davies K."/>
            <person name="Delmans M."/>
            <person name="Demura T."/>
            <person name="Dierschke T."/>
            <person name="Dolan L."/>
            <person name="Dorantes-Acosta A."/>
            <person name="Eklund D."/>
            <person name="Florent S."/>
            <person name="Flores-Sandoval E."/>
            <person name="Fujiyama A."/>
            <person name="Fukuzawa H."/>
            <person name="Galik B."/>
            <person name="Grimanelli D."/>
            <person name="Grimwood J."/>
            <person name="Grossniklaus U."/>
            <person name="Hamada T."/>
            <person name="Haseloff J."/>
            <person name="Hetherington A."/>
            <person name="Higo A."/>
            <person name="Hirakawa Y."/>
            <person name="Hundley H."/>
            <person name="Ikeda Y."/>
            <person name="Inoue K."/>
            <person name="Inoue S."/>
            <person name="Ishida S."/>
            <person name="Jia Q."/>
            <person name="Kakita M."/>
            <person name="Kanazawa T."/>
            <person name="Kawai Y."/>
            <person name="Kawashima T."/>
            <person name="Kennedy M."/>
            <person name="Kinose K."/>
            <person name="Kinoshita T."/>
            <person name="Kohara Y."/>
            <person name="Koide E."/>
            <person name="Komatsu K."/>
            <person name="Kopischke S."/>
            <person name="Kubo M."/>
            <person name="Kyozuka J."/>
            <person name="Lagercrantz U."/>
            <person name="Lin S."/>
            <person name="Lindquist E."/>
            <person name="Lipzen A."/>
            <person name="Lu C."/>
            <person name="Luna E."/>
            <person name="Martienssen R."/>
            <person name="Minamino N."/>
            <person name="Mizutani M."/>
            <person name="Mizutani M."/>
            <person name="Mochizuki N."/>
            <person name="Monte I."/>
            <person name="Mosher R."/>
            <person name="Nagasaki H."/>
            <person name="Nakagami H."/>
            <person name="Naramoto S."/>
            <person name="Nishitani K."/>
            <person name="Ohtani M."/>
            <person name="Okamoto T."/>
            <person name="Okumura M."/>
            <person name="Phillips J."/>
            <person name="Pollak B."/>
            <person name="Reinders A."/>
            <person name="Roevekamp M."/>
            <person name="Sano R."/>
            <person name="Sawa S."/>
            <person name="Schmid M."/>
            <person name="Shirakawa M."/>
            <person name="Solano R."/>
            <person name="Spunde A."/>
            <person name="Suetsugu N."/>
            <person name="Sugano S."/>
            <person name="Sugiyama A."/>
            <person name="Sun R."/>
            <person name="Suzuki Y."/>
            <person name="Takenaka M."/>
            <person name="Takezawa D."/>
            <person name="Tomogane H."/>
            <person name="Tsuzuki M."/>
            <person name="Ueda T."/>
            <person name="Umeda M."/>
            <person name="Ward J."/>
            <person name="Watanabe Y."/>
            <person name="Yazaki K."/>
            <person name="Yokoyama R."/>
            <person name="Yoshitake Y."/>
            <person name="Yotsui I."/>
            <person name="Zachgo S."/>
            <person name="Schmutz J."/>
        </authorList>
    </citation>
    <scope>NUCLEOTIDE SEQUENCE [LARGE SCALE GENOMIC DNA]</scope>
    <source>
        <strain evidence="9">cv. B-3</strain>
    </source>
</reference>
<dbReference type="InterPro" id="IPR000668">
    <property type="entry name" value="Peptidase_C1A_C"/>
</dbReference>
<dbReference type="AlphaFoldDB" id="A0A397YIU6"/>
<dbReference type="SUPFAM" id="SSF54001">
    <property type="entry name" value="Cysteine proteinases"/>
    <property type="match status" value="1"/>
</dbReference>
<dbReference type="GO" id="GO:0006508">
    <property type="term" value="P:proteolysis"/>
    <property type="evidence" value="ECO:0007669"/>
    <property type="project" value="UniProtKB-KW"/>
</dbReference>
<dbReference type="InterPro" id="IPR039417">
    <property type="entry name" value="Peptidase_C1A_papain-like"/>
</dbReference>
<evidence type="ECO:0000313" key="9">
    <source>
        <dbReference type="Proteomes" id="UP000264353"/>
    </source>
</evidence>
<dbReference type="GO" id="GO:0008234">
    <property type="term" value="F:cysteine-type peptidase activity"/>
    <property type="evidence" value="ECO:0007669"/>
    <property type="project" value="UniProtKB-KW"/>
</dbReference>
<name>A0A397YIU6_BRACM</name>
<feature type="domain" description="Peptidase C1A papain C-terminal" evidence="6">
    <location>
        <begin position="88"/>
        <end position="239"/>
    </location>
</feature>
<dbReference type="Proteomes" id="UP000264353">
    <property type="component" value="Chromosome A7"/>
</dbReference>
<dbReference type="InterPro" id="IPR038765">
    <property type="entry name" value="Papain-like_cys_pep_sf"/>
</dbReference>
<dbReference type="PANTHER" id="PTHR12411">
    <property type="entry name" value="CYSTEINE PROTEASE FAMILY C1-RELATED"/>
    <property type="match status" value="1"/>
</dbReference>
<evidence type="ECO:0000259" key="6">
    <source>
        <dbReference type="SMART" id="SM00645"/>
    </source>
</evidence>
<dbReference type="CDD" id="cd02248">
    <property type="entry name" value="Peptidase_C1A"/>
    <property type="match status" value="1"/>
</dbReference>
<dbReference type="Pfam" id="PF00112">
    <property type="entry name" value="Peptidase_C1"/>
    <property type="match status" value="1"/>
</dbReference>
<dbReference type="Gene3D" id="3.90.70.10">
    <property type="entry name" value="Cysteine proteinases"/>
    <property type="match status" value="2"/>
</dbReference>
<dbReference type="SMART" id="SM00645">
    <property type="entry name" value="Pept_C1"/>
    <property type="match status" value="1"/>
</dbReference>
<evidence type="ECO:0000256" key="5">
    <source>
        <dbReference type="ARBA" id="ARBA00023157"/>
    </source>
</evidence>
<proteinExistence type="inferred from homology"/>
<evidence type="ECO:0000256" key="4">
    <source>
        <dbReference type="ARBA" id="ARBA00022807"/>
    </source>
</evidence>
<dbReference type="SMART" id="SM00848">
    <property type="entry name" value="Inhibitor_I29"/>
    <property type="match status" value="1"/>
</dbReference>
<dbReference type="InterPro" id="IPR013201">
    <property type="entry name" value="Prot_inhib_I29"/>
</dbReference>
<evidence type="ECO:0000256" key="3">
    <source>
        <dbReference type="ARBA" id="ARBA00022801"/>
    </source>
</evidence>
<feature type="domain" description="Cathepsin propeptide inhibitor" evidence="7">
    <location>
        <begin position="23"/>
        <end position="80"/>
    </location>
</feature>
<keyword evidence="2" id="KW-0645">Protease</keyword>
<organism evidence="8 9">
    <name type="scientific">Brassica campestris</name>
    <name type="common">Field mustard</name>
    <dbReference type="NCBI Taxonomy" id="3711"/>
    <lineage>
        <taxon>Eukaryota</taxon>
        <taxon>Viridiplantae</taxon>
        <taxon>Streptophyta</taxon>
        <taxon>Embryophyta</taxon>
        <taxon>Tracheophyta</taxon>
        <taxon>Spermatophyta</taxon>
        <taxon>Magnoliopsida</taxon>
        <taxon>eudicotyledons</taxon>
        <taxon>Gunneridae</taxon>
        <taxon>Pentapetalae</taxon>
        <taxon>rosids</taxon>
        <taxon>malvids</taxon>
        <taxon>Brassicales</taxon>
        <taxon>Brassicaceae</taxon>
        <taxon>Brassiceae</taxon>
        <taxon>Brassica</taxon>
    </lineage>
</organism>
<evidence type="ECO:0000256" key="1">
    <source>
        <dbReference type="ARBA" id="ARBA00008455"/>
    </source>
</evidence>
<protein>
    <recommendedName>
        <fullName evidence="10">Cathepsin propeptide inhibitor domain-containing protein</fullName>
    </recommendedName>
</protein>
<keyword evidence="5" id="KW-1015">Disulfide bond</keyword>
<keyword evidence="4" id="KW-0788">Thiol protease</keyword>
<dbReference type="InterPro" id="IPR013128">
    <property type="entry name" value="Peptidase_C1A"/>
</dbReference>
<evidence type="ECO:0000256" key="2">
    <source>
        <dbReference type="ARBA" id="ARBA00022670"/>
    </source>
</evidence>
<evidence type="ECO:0000313" key="8">
    <source>
        <dbReference type="EMBL" id="RID53385.1"/>
    </source>
</evidence>
<comment type="similarity">
    <text evidence="1">Belongs to the peptidase C1 family.</text>
</comment>
<gene>
    <name evidence="8" type="ORF">BRARA_G00781</name>
</gene>
<dbReference type="EMBL" id="CM010634">
    <property type="protein sequence ID" value="RID53385.1"/>
    <property type="molecule type" value="Genomic_DNA"/>
</dbReference>